<dbReference type="RefSeq" id="WP_106875227.1">
    <property type="nucleotide sequence ID" value="NZ_CP028116.1"/>
</dbReference>
<reference evidence="2 3" key="1">
    <citation type="submission" date="2018-03" db="EMBL/GenBank/DDBJ databases">
        <title>Genome Sequence of Escherichia coli O26 str. RM8426.</title>
        <authorList>
            <person name="Parker C.T."/>
            <person name="Huynh S."/>
            <person name="Cooper K."/>
            <person name="Bono J.L."/>
            <person name="Smith T.P."/>
        </authorList>
    </citation>
    <scope>NUCLEOTIDE SEQUENCE [LARGE SCALE GENOMIC DNA]</scope>
    <source>
        <strain evidence="2 3">RM8426</strain>
    </source>
</reference>
<name>A0AA35AJM6_ECOLX</name>
<gene>
    <name evidence="2" type="ORF">I3M_14135</name>
</gene>
<evidence type="ECO:0000259" key="1">
    <source>
        <dbReference type="Pfam" id="PF13638"/>
    </source>
</evidence>
<accession>A0AA35AJM6</accession>
<dbReference type="GO" id="GO:0003677">
    <property type="term" value="F:DNA binding"/>
    <property type="evidence" value="ECO:0007669"/>
    <property type="project" value="UniProtKB-KW"/>
</dbReference>
<keyword evidence="2" id="KW-0238">DNA-binding</keyword>
<dbReference type="InterPro" id="IPR002716">
    <property type="entry name" value="PIN_dom"/>
</dbReference>
<dbReference type="EMBL" id="CP028116">
    <property type="protein sequence ID" value="AWJ38607.1"/>
    <property type="molecule type" value="Genomic_DNA"/>
</dbReference>
<sequence>MNKKLYLFPDSNIFLQCKDLTQVNFSEITACDEVCIIITRPIQQEIDRQKGQGNSRLSKKARKAASLFNQVVDSTDMTLVIRERSPRVFLTMDLSLKPCEQLSEQLDYQEADDRFVGIAAGYCADDPDSEVAIITNDSGPRFSAIKHNIICYKVPSSWLLPAEPDEKDKQIKLLEAKLKQFTQSMPDFSIKAADDEQLNIVLPYYTALSEYEVDNLLCQLTDAFPLVTNFDNEQTTPQSLEKIIKSFSQQEYFPVSADDISLYKEKHYPLWKKQCEEILKNCHTHINPKAIKYPLSFLLQNTGYTIAERAVVTFTAKGDFRLCGFNWEIMEELTESKRIDLPSAPTAPKGKWRSVCGVTERMPYAGGALETPLSSIISKEIGPLLSLTPTERDKNDFYYKEKRNEPVQVVSLECEEWRHQVKEEIFPLFVYTANKPKKVNGAIEVRVDANNLTNPVIKTFKLKITIEEHSAFSTITEMVQTYIQEQKKRQKSSISAQIKT</sequence>
<proteinExistence type="predicted"/>
<dbReference type="Gene3D" id="3.40.50.1010">
    <property type="entry name" value="5'-nuclease"/>
    <property type="match status" value="1"/>
</dbReference>
<protein>
    <submittedName>
        <fullName evidence="2">DNA-binding protein</fullName>
    </submittedName>
</protein>
<evidence type="ECO:0000313" key="2">
    <source>
        <dbReference type="EMBL" id="AWJ38607.1"/>
    </source>
</evidence>
<dbReference type="AlphaFoldDB" id="A0AA35AJM6"/>
<feature type="domain" description="PIN" evidence="1">
    <location>
        <begin position="10"/>
        <end position="151"/>
    </location>
</feature>
<dbReference type="Pfam" id="PF13638">
    <property type="entry name" value="PIN_4"/>
    <property type="match status" value="1"/>
</dbReference>
<dbReference type="Proteomes" id="UP000245156">
    <property type="component" value="Chromosome"/>
</dbReference>
<evidence type="ECO:0000313" key="3">
    <source>
        <dbReference type="Proteomes" id="UP000245156"/>
    </source>
</evidence>
<organism evidence="2 3">
    <name type="scientific">Escherichia coli O26 str. RM8426</name>
    <dbReference type="NCBI Taxonomy" id="1055533"/>
    <lineage>
        <taxon>Bacteria</taxon>
        <taxon>Pseudomonadati</taxon>
        <taxon>Pseudomonadota</taxon>
        <taxon>Gammaproteobacteria</taxon>
        <taxon>Enterobacterales</taxon>
        <taxon>Enterobacteriaceae</taxon>
        <taxon>Escherichia</taxon>
    </lineage>
</organism>